<dbReference type="Proteomes" id="UP000199306">
    <property type="component" value="Unassembled WGS sequence"/>
</dbReference>
<accession>A0A1I5SM89</accession>
<dbReference type="OrthoDB" id="942200at2"/>
<organism evidence="1 2">
    <name type="scientific">Pseudarcicella hirudinis</name>
    <dbReference type="NCBI Taxonomy" id="1079859"/>
    <lineage>
        <taxon>Bacteria</taxon>
        <taxon>Pseudomonadati</taxon>
        <taxon>Bacteroidota</taxon>
        <taxon>Cytophagia</taxon>
        <taxon>Cytophagales</taxon>
        <taxon>Flectobacillaceae</taxon>
        <taxon>Pseudarcicella</taxon>
    </lineage>
</organism>
<evidence type="ECO:0008006" key="3">
    <source>
        <dbReference type="Google" id="ProtNLM"/>
    </source>
</evidence>
<evidence type="ECO:0000313" key="1">
    <source>
        <dbReference type="EMBL" id="SFP71828.1"/>
    </source>
</evidence>
<name>A0A1I5SM89_9BACT</name>
<keyword evidence="2" id="KW-1185">Reference proteome</keyword>
<dbReference type="STRING" id="1079859.SAMN04515674_10598"/>
<sequence length="149" mass="16889">MSGGTITGEAKTQKLAYHLPYSTGFGIGYRFTSFFDVRIEPKIHSWEVYYDGETQNPANLIKSYKTYTVGLGAYYRYMPFKKQDNWLQGITTSSSLRWWPNVASSLTNDTFSYHNKFSNNDEVLKVSNIGISGTQFLVNVSIGYIFGGK</sequence>
<gene>
    <name evidence="1" type="ORF">SAMN04515674_10598</name>
</gene>
<reference evidence="1 2" key="1">
    <citation type="submission" date="2016-10" db="EMBL/GenBank/DDBJ databases">
        <authorList>
            <person name="de Groot N.N."/>
        </authorList>
    </citation>
    <scope>NUCLEOTIDE SEQUENCE [LARGE SCALE GENOMIC DNA]</scope>
    <source>
        <strain evidence="2">E92,LMG 26720,CCM 7988</strain>
    </source>
</reference>
<protein>
    <recommendedName>
        <fullName evidence="3">Outer membrane protein beta-barrel domain-containing protein</fullName>
    </recommendedName>
</protein>
<dbReference type="RefSeq" id="WP_092016488.1">
    <property type="nucleotide sequence ID" value="NZ_FOXH01000005.1"/>
</dbReference>
<evidence type="ECO:0000313" key="2">
    <source>
        <dbReference type="Proteomes" id="UP000199306"/>
    </source>
</evidence>
<dbReference type="EMBL" id="FOXH01000005">
    <property type="protein sequence ID" value="SFP71828.1"/>
    <property type="molecule type" value="Genomic_DNA"/>
</dbReference>
<dbReference type="AlphaFoldDB" id="A0A1I5SM89"/>
<proteinExistence type="predicted"/>